<dbReference type="NCBIfam" id="NF041504">
    <property type="entry name" value="AccA_sub"/>
    <property type="match status" value="1"/>
</dbReference>
<dbReference type="GO" id="GO:0016743">
    <property type="term" value="F:carboxyl- or carbamoyltransferase activity"/>
    <property type="evidence" value="ECO:0007669"/>
    <property type="project" value="InterPro"/>
</dbReference>
<evidence type="ECO:0000256" key="5">
    <source>
        <dbReference type="ARBA" id="ARBA00022741"/>
    </source>
</evidence>
<evidence type="ECO:0000256" key="7">
    <source>
        <dbReference type="ARBA" id="ARBA00022840"/>
    </source>
</evidence>
<keyword evidence="8" id="KW-0443">Lipid metabolism</keyword>
<evidence type="ECO:0000256" key="9">
    <source>
        <dbReference type="ARBA" id="ARBA00023160"/>
    </source>
</evidence>
<dbReference type="GO" id="GO:0009317">
    <property type="term" value="C:acetyl-CoA carboxylase complex"/>
    <property type="evidence" value="ECO:0007669"/>
    <property type="project" value="InterPro"/>
</dbReference>
<sequence>MSNVMDTVSLARKTDRLNIQDITSLMIDDFIELHGDRQYKDDEAIMGGIGRLNGRAVTVIGNKKGTTLEENMASNFGSAHPEGYRKSLRLMKQAEKFNRPILNFINTSGAYCGVEAEERGQGEAIARNLLEMSDLKVPVIAIILGEGGSGGALALALADEVWMMEYSIYSILSPEGFASILWKDSKKASDAAELMKLTSTDLNDLGVIERVISETDGEDWLPKEVIIERLKSDINTKLQELTLLPKEELVRNRYNRFRKF</sequence>
<evidence type="ECO:0000259" key="11">
    <source>
        <dbReference type="PROSITE" id="PS50989"/>
    </source>
</evidence>
<keyword evidence="5" id="KW-0547">Nucleotide-binding</keyword>
<evidence type="ECO:0000256" key="1">
    <source>
        <dbReference type="ARBA" id="ARBA00004956"/>
    </source>
</evidence>
<dbReference type="PANTHER" id="PTHR42853:SF3">
    <property type="entry name" value="ACETYL-COENZYME A CARBOXYLASE CARBOXYL TRANSFERASE SUBUNIT ALPHA, CHLOROPLASTIC"/>
    <property type="match status" value="1"/>
</dbReference>
<comment type="caution">
    <text evidence="12">The sequence shown here is derived from an EMBL/GenBank/DDBJ whole genome shotgun (WGS) entry which is preliminary data.</text>
</comment>
<dbReference type="UniPathway" id="UPA00655">
    <property type="reaction ID" value="UER00711"/>
</dbReference>
<dbReference type="EC" id="2.1.3.15" evidence="2"/>
<keyword evidence="7" id="KW-0067">ATP-binding</keyword>
<dbReference type="Proteomes" id="UP000238205">
    <property type="component" value="Unassembled WGS sequence"/>
</dbReference>
<dbReference type="EMBL" id="PVTO01000001">
    <property type="protein sequence ID" value="PRY84092.1"/>
    <property type="molecule type" value="Genomic_DNA"/>
</dbReference>
<dbReference type="PROSITE" id="PS50989">
    <property type="entry name" value="COA_CT_CTER"/>
    <property type="match status" value="1"/>
</dbReference>
<dbReference type="GO" id="GO:0005524">
    <property type="term" value="F:ATP binding"/>
    <property type="evidence" value="ECO:0007669"/>
    <property type="project" value="UniProtKB-KW"/>
</dbReference>
<evidence type="ECO:0000256" key="10">
    <source>
        <dbReference type="ARBA" id="ARBA00049152"/>
    </source>
</evidence>
<organism evidence="12 13">
    <name type="scientific">Alkalibacterium olivapovliticus</name>
    <dbReference type="NCBI Taxonomy" id="99907"/>
    <lineage>
        <taxon>Bacteria</taxon>
        <taxon>Bacillati</taxon>
        <taxon>Bacillota</taxon>
        <taxon>Bacilli</taxon>
        <taxon>Lactobacillales</taxon>
        <taxon>Carnobacteriaceae</taxon>
        <taxon>Alkalibacterium</taxon>
    </lineage>
</organism>
<evidence type="ECO:0000256" key="3">
    <source>
        <dbReference type="ARBA" id="ARBA00022516"/>
    </source>
</evidence>
<comment type="catalytic activity">
    <reaction evidence="10">
        <text>N(6)-carboxybiotinyl-L-lysyl-[protein] + acetyl-CoA = N(6)-biotinyl-L-lysyl-[protein] + malonyl-CoA</text>
        <dbReference type="Rhea" id="RHEA:54728"/>
        <dbReference type="Rhea" id="RHEA-COMP:10505"/>
        <dbReference type="Rhea" id="RHEA-COMP:10506"/>
        <dbReference type="ChEBI" id="CHEBI:57288"/>
        <dbReference type="ChEBI" id="CHEBI:57384"/>
        <dbReference type="ChEBI" id="CHEBI:83144"/>
        <dbReference type="ChEBI" id="CHEBI:83145"/>
        <dbReference type="EC" id="2.1.3.15"/>
    </reaction>
</comment>
<evidence type="ECO:0000313" key="13">
    <source>
        <dbReference type="Proteomes" id="UP000238205"/>
    </source>
</evidence>
<dbReference type="InterPro" id="IPR011763">
    <property type="entry name" value="COA_CT_C"/>
</dbReference>
<dbReference type="GO" id="GO:0006633">
    <property type="term" value="P:fatty acid biosynthetic process"/>
    <property type="evidence" value="ECO:0007669"/>
    <property type="project" value="UniProtKB-KW"/>
</dbReference>
<evidence type="ECO:0000256" key="6">
    <source>
        <dbReference type="ARBA" id="ARBA00022832"/>
    </source>
</evidence>
<dbReference type="InterPro" id="IPR029045">
    <property type="entry name" value="ClpP/crotonase-like_dom_sf"/>
</dbReference>
<reference evidence="12 13" key="1">
    <citation type="submission" date="2018-03" db="EMBL/GenBank/DDBJ databases">
        <title>Genomic Encyclopedia of Archaeal and Bacterial Type Strains, Phase II (KMG-II): from individual species to whole genera.</title>
        <authorList>
            <person name="Goeker M."/>
        </authorList>
    </citation>
    <scope>NUCLEOTIDE SEQUENCE [LARGE SCALE GENOMIC DNA]</scope>
    <source>
        <strain evidence="12 13">DSM 13175</strain>
    </source>
</reference>
<dbReference type="NCBIfam" id="NF004344">
    <property type="entry name" value="PRK05724.1"/>
    <property type="match status" value="1"/>
</dbReference>
<keyword evidence="3" id="KW-0444">Lipid biosynthesis</keyword>
<dbReference type="PANTHER" id="PTHR42853">
    <property type="entry name" value="ACETYL-COENZYME A CARBOXYLASE CARBOXYL TRANSFERASE SUBUNIT ALPHA"/>
    <property type="match status" value="1"/>
</dbReference>
<proteinExistence type="predicted"/>
<evidence type="ECO:0000256" key="8">
    <source>
        <dbReference type="ARBA" id="ARBA00023098"/>
    </source>
</evidence>
<dbReference type="OrthoDB" id="9808023at2"/>
<dbReference type="AlphaFoldDB" id="A0A2T0WBK9"/>
<evidence type="ECO:0000313" key="12">
    <source>
        <dbReference type="EMBL" id="PRY84092.1"/>
    </source>
</evidence>
<dbReference type="SUPFAM" id="SSF52096">
    <property type="entry name" value="ClpP/crotonase"/>
    <property type="match status" value="1"/>
</dbReference>
<dbReference type="Gene3D" id="3.90.226.10">
    <property type="entry name" value="2-enoyl-CoA Hydratase, Chain A, domain 1"/>
    <property type="match status" value="1"/>
</dbReference>
<feature type="domain" description="CoA carboxyltransferase C-terminal" evidence="11">
    <location>
        <begin position="1"/>
        <end position="240"/>
    </location>
</feature>
<keyword evidence="4 12" id="KW-0808">Transferase</keyword>
<dbReference type="PRINTS" id="PR01069">
    <property type="entry name" value="ACCCTRFRASEA"/>
</dbReference>
<dbReference type="RefSeq" id="WP_106189874.1">
    <property type="nucleotide sequence ID" value="NZ_PVTO01000001.1"/>
</dbReference>
<dbReference type="Pfam" id="PF03255">
    <property type="entry name" value="ACCA"/>
    <property type="match status" value="1"/>
</dbReference>
<dbReference type="NCBIfam" id="TIGR00513">
    <property type="entry name" value="accA"/>
    <property type="match status" value="1"/>
</dbReference>
<keyword evidence="6" id="KW-0276">Fatty acid metabolism</keyword>
<gene>
    <name evidence="12" type="ORF">CLV38_1014</name>
</gene>
<comment type="pathway">
    <text evidence="1">Lipid metabolism; malonyl-CoA biosynthesis; malonyl-CoA from acetyl-CoA: step 1/1.</text>
</comment>
<keyword evidence="13" id="KW-1185">Reference proteome</keyword>
<accession>A0A2T0WBK9</accession>
<protein>
    <recommendedName>
        <fullName evidence="2">acetyl-CoA carboxytransferase</fullName>
        <ecNumber evidence="2">2.1.3.15</ecNumber>
    </recommendedName>
</protein>
<keyword evidence="9" id="KW-0275">Fatty acid biosynthesis</keyword>
<dbReference type="GO" id="GO:2001295">
    <property type="term" value="P:malonyl-CoA biosynthetic process"/>
    <property type="evidence" value="ECO:0007669"/>
    <property type="project" value="UniProtKB-UniPathway"/>
</dbReference>
<evidence type="ECO:0000256" key="2">
    <source>
        <dbReference type="ARBA" id="ARBA00011883"/>
    </source>
</evidence>
<name>A0A2T0WBK9_9LACT</name>
<dbReference type="InterPro" id="IPR001095">
    <property type="entry name" value="Acetyl_CoA_COase_a_su"/>
</dbReference>
<evidence type="ECO:0000256" key="4">
    <source>
        <dbReference type="ARBA" id="ARBA00022679"/>
    </source>
</evidence>
<dbReference type="GO" id="GO:0003989">
    <property type="term" value="F:acetyl-CoA carboxylase activity"/>
    <property type="evidence" value="ECO:0007669"/>
    <property type="project" value="InterPro"/>
</dbReference>